<keyword evidence="3" id="KW-0489">Methyltransferase</keyword>
<comment type="similarity">
    <text evidence="1">Belongs to the N(4)/N(6)-methyltransferase family.</text>
</comment>
<dbReference type="GO" id="GO:0003677">
    <property type="term" value="F:DNA binding"/>
    <property type="evidence" value="ECO:0007669"/>
    <property type="project" value="InterPro"/>
</dbReference>
<dbReference type="PANTHER" id="PTHR42933:SF3">
    <property type="entry name" value="TYPE I RESTRICTION ENZYME MJAVIII METHYLASE SUBUNIT"/>
    <property type="match status" value="1"/>
</dbReference>
<keyword evidence="11" id="KW-1185">Reference proteome</keyword>
<dbReference type="InterPro" id="IPR029063">
    <property type="entry name" value="SAM-dependent_MTases_sf"/>
</dbReference>
<dbReference type="EC" id="2.1.1.72" evidence="2"/>
<evidence type="ECO:0000256" key="2">
    <source>
        <dbReference type="ARBA" id="ARBA00011900"/>
    </source>
</evidence>
<dbReference type="GO" id="GO:0009007">
    <property type="term" value="F:site-specific DNA-methyltransferase (adenine-specific) activity"/>
    <property type="evidence" value="ECO:0007669"/>
    <property type="project" value="UniProtKB-EC"/>
</dbReference>
<dbReference type="Proteomes" id="UP000199031">
    <property type="component" value="Unassembled WGS sequence"/>
</dbReference>
<dbReference type="Gene3D" id="3.40.50.150">
    <property type="entry name" value="Vaccinia Virus protein VP39"/>
    <property type="match status" value="1"/>
</dbReference>
<reference evidence="10 11" key="1">
    <citation type="submission" date="2016-10" db="EMBL/GenBank/DDBJ databases">
        <authorList>
            <person name="de Groot N.N."/>
        </authorList>
    </citation>
    <scope>NUCLEOTIDE SEQUENCE [LARGE SCALE GENOMIC DNA]</scope>
    <source>
        <strain evidence="10 11">DSM 28286</strain>
    </source>
</reference>
<accession>A0A1I5WFB3</accession>
<dbReference type="InterPro" id="IPR003356">
    <property type="entry name" value="DNA_methylase_A-5"/>
</dbReference>
<dbReference type="InterPro" id="IPR038333">
    <property type="entry name" value="T1MK-like_N_sf"/>
</dbReference>
<dbReference type="AlphaFoldDB" id="A0A1I5WFB3"/>
<evidence type="ECO:0000256" key="7">
    <source>
        <dbReference type="ARBA" id="ARBA00047942"/>
    </source>
</evidence>
<dbReference type="GO" id="GO:0008170">
    <property type="term" value="F:N-methyltransferase activity"/>
    <property type="evidence" value="ECO:0007669"/>
    <property type="project" value="InterPro"/>
</dbReference>
<dbReference type="Gene3D" id="1.20.1260.30">
    <property type="match status" value="1"/>
</dbReference>
<proteinExistence type="inferred from homology"/>
<evidence type="ECO:0000256" key="1">
    <source>
        <dbReference type="ARBA" id="ARBA00006594"/>
    </source>
</evidence>
<dbReference type="EMBL" id="FOXQ01000006">
    <property type="protein sequence ID" value="SFQ18096.1"/>
    <property type="molecule type" value="Genomic_DNA"/>
</dbReference>
<dbReference type="STRING" id="1465490.SAMN05444277_106131"/>
<keyword evidence="4" id="KW-0808">Transferase</keyword>
<dbReference type="PANTHER" id="PTHR42933">
    <property type="entry name" value="SLR6095 PROTEIN"/>
    <property type="match status" value="1"/>
</dbReference>
<dbReference type="InterPro" id="IPR022749">
    <property type="entry name" value="D12N6_MeTrfase_N"/>
</dbReference>
<evidence type="ECO:0000259" key="9">
    <source>
        <dbReference type="Pfam" id="PF12161"/>
    </source>
</evidence>
<evidence type="ECO:0000256" key="3">
    <source>
        <dbReference type="ARBA" id="ARBA00022603"/>
    </source>
</evidence>
<feature type="domain" description="DNA methylase adenine-specific" evidence="8">
    <location>
        <begin position="135"/>
        <end position="180"/>
    </location>
</feature>
<dbReference type="GO" id="GO:0032259">
    <property type="term" value="P:methylation"/>
    <property type="evidence" value="ECO:0007669"/>
    <property type="project" value="UniProtKB-KW"/>
</dbReference>
<evidence type="ECO:0000256" key="5">
    <source>
        <dbReference type="ARBA" id="ARBA00022691"/>
    </source>
</evidence>
<organism evidence="10 11">
    <name type="scientific">Parafilimonas terrae</name>
    <dbReference type="NCBI Taxonomy" id="1465490"/>
    <lineage>
        <taxon>Bacteria</taxon>
        <taxon>Pseudomonadati</taxon>
        <taxon>Bacteroidota</taxon>
        <taxon>Chitinophagia</taxon>
        <taxon>Chitinophagales</taxon>
        <taxon>Chitinophagaceae</taxon>
        <taxon>Parafilimonas</taxon>
    </lineage>
</organism>
<evidence type="ECO:0000313" key="11">
    <source>
        <dbReference type="Proteomes" id="UP000199031"/>
    </source>
</evidence>
<dbReference type="Pfam" id="PF02384">
    <property type="entry name" value="N6_Mtase"/>
    <property type="match status" value="1"/>
</dbReference>
<keyword evidence="5" id="KW-0949">S-adenosyl-L-methionine</keyword>
<sequence>MAIKKSELYSSLWASCDELRGGMDASQYKDYVLTLLFVKYISDKYAGKPFAAIKVPEGSSFQDMVNLVGTSNIGDDVNKKILNPIKEANRLNEFPDFNDEGKLGKDKDLVDTVSNLVLIFNSPDLDFSGNSAEGDDILGDAYEYLMRHFATESGKSKGQFYTPAEVSRILAKVIGINKNNSTSQTTAMTQHAGRARCC</sequence>
<comment type="catalytic activity">
    <reaction evidence="7">
        <text>a 2'-deoxyadenosine in DNA + S-adenosyl-L-methionine = an N(6)-methyl-2'-deoxyadenosine in DNA + S-adenosyl-L-homocysteine + H(+)</text>
        <dbReference type="Rhea" id="RHEA:15197"/>
        <dbReference type="Rhea" id="RHEA-COMP:12418"/>
        <dbReference type="Rhea" id="RHEA-COMP:12419"/>
        <dbReference type="ChEBI" id="CHEBI:15378"/>
        <dbReference type="ChEBI" id="CHEBI:57856"/>
        <dbReference type="ChEBI" id="CHEBI:59789"/>
        <dbReference type="ChEBI" id="CHEBI:90615"/>
        <dbReference type="ChEBI" id="CHEBI:90616"/>
        <dbReference type="EC" id="2.1.1.72"/>
    </reaction>
</comment>
<keyword evidence="6" id="KW-0680">Restriction system</keyword>
<evidence type="ECO:0000256" key="4">
    <source>
        <dbReference type="ARBA" id="ARBA00022679"/>
    </source>
</evidence>
<dbReference type="SUPFAM" id="SSF53335">
    <property type="entry name" value="S-adenosyl-L-methionine-dependent methyltransferases"/>
    <property type="match status" value="1"/>
</dbReference>
<dbReference type="RefSeq" id="WP_218148486.1">
    <property type="nucleotide sequence ID" value="NZ_FOXQ01000006.1"/>
</dbReference>
<dbReference type="Pfam" id="PF12161">
    <property type="entry name" value="HsdM_N"/>
    <property type="match status" value="1"/>
</dbReference>
<dbReference type="GO" id="GO:0009307">
    <property type="term" value="P:DNA restriction-modification system"/>
    <property type="evidence" value="ECO:0007669"/>
    <property type="project" value="UniProtKB-KW"/>
</dbReference>
<feature type="domain" description="N6 adenine-specific DNA methyltransferase N-terminal" evidence="9">
    <location>
        <begin position="10"/>
        <end position="107"/>
    </location>
</feature>
<name>A0A1I5WFB3_9BACT</name>
<protein>
    <recommendedName>
        <fullName evidence="2">site-specific DNA-methyltransferase (adenine-specific)</fullName>
        <ecNumber evidence="2">2.1.1.72</ecNumber>
    </recommendedName>
</protein>
<evidence type="ECO:0000259" key="8">
    <source>
        <dbReference type="Pfam" id="PF02384"/>
    </source>
</evidence>
<gene>
    <name evidence="10" type="ORF">SAMN05444277_106131</name>
</gene>
<dbReference type="InterPro" id="IPR051537">
    <property type="entry name" value="DNA_Adenine_Mtase"/>
</dbReference>
<evidence type="ECO:0000256" key="6">
    <source>
        <dbReference type="ARBA" id="ARBA00022747"/>
    </source>
</evidence>
<evidence type="ECO:0000313" key="10">
    <source>
        <dbReference type="EMBL" id="SFQ18096.1"/>
    </source>
</evidence>